<dbReference type="Proteomes" id="UP000225108">
    <property type="component" value="Unassembled WGS sequence"/>
</dbReference>
<name>A0A2G3PL24_WILMA</name>
<feature type="domain" description="HTH gntR-type" evidence="4">
    <location>
        <begin position="19"/>
        <end position="86"/>
    </location>
</feature>
<dbReference type="SMART" id="SM00345">
    <property type="entry name" value="HTH_GNTR"/>
    <property type="match status" value="1"/>
</dbReference>
<dbReference type="AlphaFoldDB" id="A0A2G3PL24"/>
<dbReference type="InterPro" id="IPR036390">
    <property type="entry name" value="WH_DNA-bd_sf"/>
</dbReference>
<dbReference type="InterPro" id="IPR011711">
    <property type="entry name" value="GntR_C"/>
</dbReference>
<evidence type="ECO:0000256" key="3">
    <source>
        <dbReference type="ARBA" id="ARBA00023163"/>
    </source>
</evidence>
<dbReference type="SUPFAM" id="SSF46785">
    <property type="entry name" value="Winged helix' DNA-binding domain"/>
    <property type="match status" value="1"/>
</dbReference>
<dbReference type="SMART" id="SM00895">
    <property type="entry name" value="FCD"/>
    <property type="match status" value="1"/>
</dbReference>
<dbReference type="Pfam" id="PF00392">
    <property type="entry name" value="GntR"/>
    <property type="match status" value="1"/>
</dbReference>
<gene>
    <name evidence="5" type="ORF">CSW57_09395</name>
</gene>
<evidence type="ECO:0000313" key="6">
    <source>
        <dbReference type="Proteomes" id="UP000225108"/>
    </source>
</evidence>
<dbReference type="GO" id="GO:0003677">
    <property type="term" value="F:DNA binding"/>
    <property type="evidence" value="ECO:0007669"/>
    <property type="project" value="UniProtKB-KW"/>
</dbReference>
<accession>A0A2G3PL24</accession>
<evidence type="ECO:0000256" key="2">
    <source>
        <dbReference type="ARBA" id="ARBA00023125"/>
    </source>
</evidence>
<protein>
    <submittedName>
        <fullName evidence="5">GntR family transcriptional regulator</fullName>
    </submittedName>
</protein>
<evidence type="ECO:0000259" key="4">
    <source>
        <dbReference type="PROSITE" id="PS50949"/>
    </source>
</evidence>
<dbReference type="Gene3D" id="1.20.120.530">
    <property type="entry name" value="GntR ligand-binding domain-like"/>
    <property type="match status" value="1"/>
</dbReference>
<dbReference type="CDD" id="cd07377">
    <property type="entry name" value="WHTH_GntR"/>
    <property type="match status" value="1"/>
</dbReference>
<dbReference type="InterPro" id="IPR036388">
    <property type="entry name" value="WH-like_DNA-bd_sf"/>
</dbReference>
<evidence type="ECO:0000256" key="1">
    <source>
        <dbReference type="ARBA" id="ARBA00023015"/>
    </source>
</evidence>
<dbReference type="InterPro" id="IPR008920">
    <property type="entry name" value="TF_FadR/GntR_C"/>
</dbReference>
<reference evidence="5 6" key="1">
    <citation type="submission" date="2017-10" db="EMBL/GenBank/DDBJ databases">
        <title>The draft genome sequence of Williamsia sp. BULT 1.1 isolated from the semi-arid grassland soils from South Africa.</title>
        <authorList>
            <person name="Kabwe M.H."/>
            <person name="Govender N."/>
            <person name="Mutseka Lunga P."/>
            <person name="Vikram S."/>
            <person name="Makhalanyane T.P."/>
        </authorList>
    </citation>
    <scope>NUCLEOTIDE SEQUENCE [LARGE SCALE GENOMIC DNA]</scope>
    <source>
        <strain evidence="5 6">BULT 1.1</strain>
    </source>
</reference>
<dbReference type="PANTHER" id="PTHR43537">
    <property type="entry name" value="TRANSCRIPTIONAL REGULATOR, GNTR FAMILY"/>
    <property type="match status" value="1"/>
</dbReference>
<dbReference type="EMBL" id="PEBD01000008">
    <property type="protein sequence ID" value="PHV66525.1"/>
    <property type="molecule type" value="Genomic_DNA"/>
</dbReference>
<comment type="caution">
    <text evidence="5">The sequence shown here is derived from an EMBL/GenBank/DDBJ whole genome shotgun (WGS) entry which is preliminary data.</text>
</comment>
<dbReference type="GO" id="GO:0003700">
    <property type="term" value="F:DNA-binding transcription factor activity"/>
    <property type="evidence" value="ECO:0007669"/>
    <property type="project" value="InterPro"/>
</dbReference>
<keyword evidence="2" id="KW-0238">DNA-binding</keyword>
<dbReference type="PROSITE" id="PS50949">
    <property type="entry name" value="HTH_GNTR"/>
    <property type="match status" value="1"/>
</dbReference>
<sequence length="230" mass="25259">MVSPVAAPKRAVGGDGLPVSLVDVAARRVRDAILSGTLQPGDKIVEEQLCAGLGISRAPLREALRLLGQQGLVEHLPRRGSRVTEWSPQDILQLFELRHVLERHAIEKALPLADVTTALNPVRAALDDMREADKRDDDLEKDDAHRRFHAAVVGLAGNRQLDIAMEPVLLKLQLPMAINLRSEARVHDPSDGIRRHERILEALETNDARVAVEAAKNHGQLAYLGLESNN</sequence>
<evidence type="ECO:0000313" key="5">
    <source>
        <dbReference type="EMBL" id="PHV66525.1"/>
    </source>
</evidence>
<proteinExistence type="predicted"/>
<organism evidence="5 6">
    <name type="scientific">Williamsia marianensis</name>
    <dbReference type="NCBI Taxonomy" id="85044"/>
    <lineage>
        <taxon>Bacteria</taxon>
        <taxon>Bacillati</taxon>
        <taxon>Actinomycetota</taxon>
        <taxon>Actinomycetes</taxon>
        <taxon>Mycobacteriales</taxon>
        <taxon>Nocardiaceae</taxon>
        <taxon>Williamsia</taxon>
    </lineage>
</organism>
<dbReference type="InterPro" id="IPR000524">
    <property type="entry name" value="Tscrpt_reg_HTH_GntR"/>
</dbReference>
<dbReference type="PANTHER" id="PTHR43537:SF45">
    <property type="entry name" value="GNTR FAMILY REGULATORY PROTEIN"/>
    <property type="match status" value="1"/>
</dbReference>
<dbReference type="Gene3D" id="1.10.10.10">
    <property type="entry name" value="Winged helix-like DNA-binding domain superfamily/Winged helix DNA-binding domain"/>
    <property type="match status" value="1"/>
</dbReference>
<dbReference type="Pfam" id="PF07729">
    <property type="entry name" value="FCD"/>
    <property type="match status" value="1"/>
</dbReference>
<dbReference type="SUPFAM" id="SSF48008">
    <property type="entry name" value="GntR ligand-binding domain-like"/>
    <property type="match status" value="1"/>
</dbReference>
<keyword evidence="3" id="KW-0804">Transcription</keyword>
<keyword evidence="1" id="KW-0805">Transcription regulation</keyword>